<dbReference type="KEGG" id="palo:E6C60_3473"/>
<evidence type="ECO:0000313" key="4">
    <source>
        <dbReference type="Proteomes" id="UP000300879"/>
    </source>
</evidence>
<keyword evidence="4" id="KW-1185">Reference proteome</keyword>
<dbReference type="Proteomes" id="UP000300879">
    <property type="component" value="Chromosome"/>
</dbReference>
<feature type="domain" description="Transglutaminase-like" evidence="2">
    <location>
        <begin position="301"/>
        <end position="364"/>
    </location>
</feature>
<dbReference type="EMBL" id="CP040396">
    <property type="protein sequence ID" value="QCT04184.1"/>
    <property type="molecule type" value="Genomic_DNA"/>
</dbReference>
<dbReference type="OrthoDB" id="1817605at2"/>
<dbReference type="InterPro" id="IPR038765">
    <property type="entry name" value="Papain-like_cys_pep_sf"/>
</dbReference>
<feature type="transmembrane region" description="Helical" evidence="1">
    <location>
        <begin position="54"/>
        <end position="74"/>
    </location>
</feature>
<organism evidence="3 4">
    <name type="scientific">Paenibacillus algicola</name>
    <dbReference type="NCBI Taxonomy" id="2565926"/>
    <lineage>
        <taxon>Bacteria</taxon>
        <taxon>Bacillati</taxon>
        <taxon>Bacillota</taxon>
        <taxon>Bacilli</taxon>
        <taxon>Bacillales</taxon>
        <taxon>Paenibacillaceae</taxon>
        <taxon>Paenibacillus</taxon>
    </lineage>
</organism>
<dbReference type="AlphaFoldDB" id="A0A4V1G4C2"/>
<dbReference type="Gene3D" id="3.10.620.30">
    <property type="match status" value="1"/>
</dbReference>
<evidence type="ECO:0000256" key="1">
    <source>
        <dbReference type="SAM" id="Phobius"/>
    </source>
</evidence>
<dbReference type="SUPFAM" id="SSF54001">
    <property type="entry name" value="Cysteine proteinases"/>
    <property type="match status" value="1"/>
</dbReference>
<evidence type="ECO:0000259" key="2">
    <source>
        <dbReference type="SMART" id="SM00460"/>
    </source>
</evidence>
<dbReference type="PANTHER" id="PTHR33490">
    <property type="entry name" value="BLR5614 PROTEIN-RELATED"/>
    <property type="match status" value="1"/>
</dbReference>
<feature type="transmembrane region" description="Helical" evidence="1">
    <location>
        <begin position="156"/>
        <end position="178"/>
    </location>
</feature>
<sequence>MLSAWSDSLREGNAVTILLLLIAVFSLVQGWNRGASRSAGRLAFFLGDTLMRVVGLGISVLFTLSVSPQAAAWLQDLAERMPARELSFWEQIWFTAVHSLASFPLLRFAVLFIISYGIILSLLRLLAALTIGGLSSSGRENTRNKEGSSSLISRSAGALIGVLLGAARGMIIIALLFICVSLNPASEFSRYVEASPLYKQGAQAVIEPLSGSLVQRQLPVFKQSVQKELNGIMQKKYEVIDHAIPEGIEQTAAYITEDAVTDEEKARMIYDWVGTRISYDYDKVEMYEQQRIWKEQTPQDTYDTRLGVCIDYARLYAMMARSQELQVRVVTGGGYNGEGGFGPHAWNEVYLSEQDKWVPLDPTWAPSGDWFNPPRFSETHIKEEVF</sequence>
<evidence type="ECO:0000313" key="3">
    <source>
        <dbReference type="EMBL" id="QCT04184.1"/>
    </source>
</evidence>
<gene>
    <name evidence="3" type="ORF">E6C60_3473</name>
</gene>
<keyword evidence="1" id="KW-1133">Transmembrane helix</keyword>
<keyword evidence="1" id="KW-0472">Membrane</keyword>
<dbReference type="PANTHER" id="PTHR33490:SF3">
    <property type="entry name" value="CONSERVED INTEGRAL MEMBRANE PROTEIN"/>
    <property type="match status" value="1"/>
</dbReference>
<proteinExistence type="predicted"/>
<accession>A0A4V1G4C2</accession>
<reference evidence="3 4" key="1">
    <citation type="submission" date="2019-05" db="EMBL/GenBank/DDBJ databases">
        <authorList>
            <person name="Chen C."/>
        </authorList>
    </citation>
    <scope>NUCLEOTIDE SEQUENCE [LARGE SCALE GENOMIC DNA]</scope>
    <source>
        <strain evidence="3 4">HB172198</strain>
    </source>
</reference>
<dbReference type="InterPro" id="IPR002931">
    <property type="entry name" value="Transglutaminase-like"/>
</dbReference>
<protein>
    <submittedName>
        <fullName evidence="3">Transglutaminase domain protein</fullName>
    </submittedName>
</protein>
<dbReference type="SMART" id="SM00460">
    <property type="entry name" value="TGc"/>
    <property type="match status" value="1"/>
</dbReference>
<dbReference type="RefSeq" id="WP_138226937.1">
    <property type="nucleotide sequence ID" value="NZ_CP040396.1"/>
</dbReference>
<dbReference type="Pfam" id="PF01841">
    <property type="entry name" value="Transglut_core"/>
    <property type="match status" value="1"/>
</dbReference>
<name>A0A4V1G4C2_9BACL</name>
<feature type="transmembrane region" description="Helical" evidence="1">
    <location>
        <begin position="112"/>
        <end position="135"/>
    </location>
</feature>
<keyword evidence="1" id="KW-0812">Transmembrane</keyword>